<dbReference type="AlphaFoldDB" id="A0A7R8H9Z4"/>
<protein>
    <submittedName>
        <fullName evidence="2">(salmon louse) hypothetical protein</fullName>
    </submittedName>
</protein>
<feature type="compositionally biased region" description="Basic and acidic residues" evidence="1">
    <location>
        <begin position="40"/>
        <end position="53"/>
    </location>
</feature>
<reference evidence="2" key="1">
    <citation type="submission" date="2021-02" db="EMBL/GenBank/DDBJ databases">
        <authorList>
            <person name="Bekaert M."/>
        </authorList>
    </citation>
    <scope>NUCLEOTIDE SEQUENCE</scope>
    <source>
        <strain evidence="2">IoA-00</strain>
    </source>
</reference>
<feature type="region of interest" description="Disordered" evidence="1">
    <location>
        <begin position="1"/>
        <end position="24"/>
    </location>
</feature>
<name>A0A7R8H9Z4_LEPSM</name>
<feature type="compositionally biased region" description="Polar residues" evidence="1">
    <location>
        <begin position="55"/>
        <end position="75"/>
    </location>
</feature>
<dbReference type="EMBL" id="HG994585">
    <property type="protein sequence ID" value="CAF2968655.1"/>
    <property type="molecule type" value="Genomic_DNA"/>
</dbReference>
<evidence type="ECO:0000313" key="2">
    <source>
        <dbReference type="EMBL" id="CAF2968655.1"/>
    </source>
</evidence>
<keyword evidence="3" id="KW-1185">Reference proteome</keyword>
<accession>A0A7R8H9Z4</accession>
<gene>
    <name evidence="2" type="ORF">LSAA_11884</name>
</gene>
<organism evidence="2 3">
    <name type="scientific">Lepeophtheirus salmonis</name>
    <name type="common">Salmon louse</name>
    <name type="synonym">Caligus salmonis</name>
    <dbReference type="NCBI Taxonomy" id="72036"/>
    <lineage>
        <taxon>Eukaryota</taxon>
        <taxon>Metazoa</taxon>
        <taxon>Ecdysozoa</taxon>
        <taxon>Arthropoda</taxon>
        <taxon>Crustacea</taxon>
        <taxon>Multicrustacea</taxon>
        <taxon>Hexanauplia</taxon>
        <taxon>Copepoda</taxon>
        <taxon>Siphonostomatoida</taxon>
        <taxon>Caligidae</taxon>
        <taxon>Lepeophtheirus</taxon>
    </lineage>
</organism>
<dbReference type="Proteomes" id="UP000675881">
    <property type="component" value="Chromosome 6"/>
</dbReference>
<proteinExistence type="predicted"/>
<feature type="region of interest" description="Disordered" evidence="1">
    <location>
        <begin position="36"/>
        <end position="78"/>
    </location>
</feature>
<evidence type="ECO:0000256" key="1">
    <source>
        <dbReference type="SAM" id="MobiDB-lite"/>
    </source>
</evidence>
<evidence type="ECO:0000313" key="3">
    <source>
        <dbReference type="Proteomes" id="UP000675881"/>
    </source>
</evidence>
<sequence length="100" mass="10990">MPNTRSNESQSDNSLIKNPDHSKCVDVRLPQEIARSQAKLGKDDSADICDGLKDSANSVSSLNVGVNPTPTPTSSYEKDTSVVFKKKMHGDERKKKKVCR</sequence>
<feature type="compositionally biased region" description="Polar residues" evidence="1">
    <location>
        <begin position="1"/>
        <end position="16"/>
    </location>
</feature>